<dbReference type="OMA" id="EWEHIAG"/>
<dbReference type="KEGG" id="ztr:MYCGRDRAFT_40891"/>
<organism evidence="2 3">
    <name type="scientific">Zymoseptoria tritici (strain CBS 115943 / IPO323)</name>
    <name type="common">Speckled leaf blotch fungus</name>
    <name type="synonym">Septoria tritici</name>
    <dbReference type="NCBI Taxonomy" id="336722"/>
    <lineage>
        <taxon>Eukaryota</taxon>
        <taxon>Fungi</taxon>
        <taxon>Dikarya</taxon>
        <taxon>Ascomycota</taxon>
        <taxon>Pezizomycotina</taxon>
        <taxon>Dothideomycetes</taxon>
        <taxon>Dothideomycetidae</taxon>
        <taxon>Mycosphaerellales</taxon>
        <taxon>Mycosphaerellaceae</taxon>
        <taxon>Zymoseptoria</taxon>
    </lineage>
</organism>
<dbReference type="SUPFAM" id="SSF81383">
    <property type="entry name" value="F-box domain"/>
    <property type="match status" value="1"/>
</dbReference>
<dbReference type="HOGENOM" id="CLU_006526_1_0_1"/>
<feature type="non-terminal residue" evidence="2">
    <location>
        <position position="449"/>
    </location>
</feature>
<dbReference type="STRING" id="336722.F9XA61"/>
<dbReference type="InterPro" id="IPR013087">
    <property type="entry name" value="Znf_C2H2_type"/>
</dbReference>
<proteinExistence type="predicted"/>
<protein>
    <recommendedName>
        <fullName evidence="1">C2H2-type domain-containing protein</fullName>
    </recommendedName>
</protein>
<evidence type="ECO:0000313" key="3">
    <source>
        <dbReference type="Proteomes" id="UP000008062"/>
    </source>
</evidence>
<evidence type="ECO:0000313" key="2">
    <source>
        <dbReference type="EMBL" id="EGP88400.1"/>
    </source>
</evidence>
<dbReference type="eggNOG" id="ENOG502SN3P">
    <property type="taxonomic scope" value="Eukaryota"/>
</dbReference>
<dbReference type="EMBL" id="CM001199">
    <property type="protein sequence ID" value="EGP88400.1"/>
    <property type="molecule type" value="Genomic_DNA"/>
</dbReference>
<reference evidence="2 3" key="1">
    <citation type="journal article" date="2011" name="PLoS Genet.">
        <title>Finished genome of the fungal wheat pathogen Mycosphaerella graminicola reveals dispensome structure, chromosome plasticity, and stealth pathogenesis.</title>
        <authorList>
            <person name="Goodwin S.B."/>
            <person name="Ben M'barek S."/>
            <person name="Dhillon B."/>
            <person name="Wittenberg A.H.J."/>
            <person name="Crane C.F."/>
            <person name="Hane J.K."/>
            <person name="Foster A.J."/>
            <person name="Van der Lee T.A.J."/>
            <person name="Grimwood J."/>
            <person name="Aerts A."/>
            <person name="Antoniw J."/>
            <person name="Bailey A."/>
            <person name="Bluhm B."/>
            <person name="Bowler J."/>
            <person name="Bristow J."/>
            <person name="van der Burgt A."/>
            <person name="Canto-Canche B."/>
            <person name="Churchill A.C.L."/>
            <person name="Conde-Ferraez L."/>
            <person name="Cools H.J."/>
            <person name="Coutinho P.M."/>
            <person name="Csukai M."/>
            <person name="Dehal P."/>
            <person name="De Wit P."/>
            <person name="Donzelli B."/>
            <person name="van de Geest H.C."/>
            <person name="van Ham R.C.H.J."/>
            <person name="Hammond-Kosack K.E."/>
            <person name="Henrissat B."/>
            <person name="Kilian A."/>
            <person name="Kobayashi A.K."/>
            <person name="Koopmann E."/>
            <person name="Kourmpetis Y."/>
            <person name="Kuzniar A."/>
            <person name="Lindquist E."/>
            <person name="Lombard V."/>
            <person name="Maliepaard C."/>
            <person name="Martins N."/>
            <person name="Mehrabi R."/>
            <person name="Nap J.P.H."/>
            <person name="Ponomarenko A."/>
            <person name="Rudd J.J."/>
            <person name="Salamov A."/>
            <person name="Schmutz J."/>
            <person name="Schouten H.J."/>
            <person name="Shapiro H."/>
            <person name="Stergiopoulos I."/>
            <person name="Torriani S.F.F."/>
            <person name="Tu H."/>
            <person name="de Vries R.P."/>
            <person name="Waalwijk C."/>
            <person name="Ware S.B."/>
            <person name="Wiebenga A."/>
            <person name="Zwiers L.-H."/>
            <person name="Oliver R.P."/>
            <person name="Grigoriev I.V."/>
            <person name="Kema G.H.J."/>
        </authorList>
    </citation>
    <scope>NUCLEOTIDE SEQUENCE [LARGE SCALE GENOMIC DNA]</scope>
    <source>
        <strain evidence="3">CBS 115943 / IPO323</strain>
    </source>
</reference>
<gene>
    <name evidence="2" type="ORF">MYCGRDRAFT_40891</name>
</gene>
<dbReference type="InterPro" id="IPR036047">
    <property type="entry name" value="F-box-like_dom_sf"/>
</dbReference>
<dbReference type="AlphaFoldDB" id="F9XA61"/>
<dbReference type="InParanoid" id="F9XA61"/>
<name>F9XA61_ZYMTI</name>
<dbReference type="OrthoDB" id="40579at2759"/>
<dbReference type="PROSITE" id="PS00028">
    <property type="entry name" value="ZINC_FINGER_C2H2_1"/>
    <property type="match status" value="1"/>
</dbReference>
<dbReference type="Proteomes" id="UP000008062">
    <property type="component" value="Chromosome 4"/>
</dbReference>
<sequence>TQLHCVLCGVSFSIARLRTRHEPRSHAWNYEGTDFVDDNVQPGDKCGEGCCFVKRGKAPDEFLPSEADRSGIVYSYLKAELFLEHVAGPGCRNTNAYNGHTVSASAVQCVRTAQCLLRKPIGGDIDFEGYITPAWTPEPDDEAWEGTSAWTLSGLNALIVEPMMGPSKDWAPIRHGVKQVNDAGFWQPGIDNIGMAFHPWCMEVYQRAVFHQKGKVDVDGVGEWWERDEVEKVERSVAVWECDQQWWDHGRGSEFLITDPLKDAGLVKMLQDATETSEHFDPAGSAFPSRTLPETTADQQQKTILDPFSTLPAELLQNILTELPNASIAAVREASRAFTHIPISFFYPLVRRDYPWIWEADQETLAALPQYSQWTKAVIDKAARKLNESGDIDHITPISLPRFETNWFKLYASLRKHSGSLPGLRNRERIWRDCQQIITMIDEMRARSA</sequence>
<evidence type="ECO:0000259" key="1">
    <source>
        <dbReference type="PROSITE" id="PS00028"/>
    </source>
</evidence>
<feature type="domain" description="C2H2-type" evidence="1">
    <location>
        <begin position="5"/>
        <end position="26"/>
    </location>
</feature>
<accession>F9XA61</accession>
<dbReference type="RefSeq" id="XP_003853424.1">
    <property type="nucleotide sequence ID" value="XM_003853376.1"/>
</dbReference>
<keyword evidence="3" id="KW-1185">Reference proteome</keyword>
<dbReference type="GeneID" id="13397305"/>